<name>A0A414X0V0_9BACT</name>
<proteinExistence type="predicted"/>
<dbReference type="Gene3D" id="3.40.50.300">
    <property type="entry name" value="P-loop containing nucleotide triphosphate hydrolases"/>
    <property type="match status" value="1"/>
</dbReference>
<dbReference type="PANTHER" id="PTHR37291">
    <property type="entry name" value="5-METHYLCYTOSINE-SPECIFIC RESTRICTION ENZYME B"/>
    <property type="match status" value="1"/>
</dbReference>
<dbReference type="SUPFAM" id="SSF52540">
    <property type="entry name" value="P-loop containing nucleoside triphosphate hydrolases"/>
    <property type="match status" value="1"/>
</dbReference>
<comment type="caution">
    <text evidence="2">The sequence shown here is derived from an EMBL/GenBank/DDBJ whole genome shotgun (WGS) entry which is preliminary data.</text>
</comment>
<dbReference type="PANTHER" id="PTHR37291:SF1">
    <property type="entry name" value="TYPE IV METHYL-DIRECTED RESTRICTION ENZYME ECOKMCRB SUBUNIT"/>
    <property type="match status" value="1"/>
</dbReference>
<reference evidence="2 3" key="1">
    <citation type="submission" date="2018-08" db="EMBL/GenBank/DDBJ databases">
        <title>A genome reference for cultivated species of the human gut microbiota.</title>
        <authorList>
            <person name="Zou Y."/>
            <person name="Xue W."/>
            <person name="Luo G."/>
        </authorList>
    </citation>
    <scope>NUCLEOTIDE SEQUENCE [LARGE SCALE GENOMIC DNA]</scope>
    <source>
        <strain evidence="2 3">AM17-44</strain>
    </source>
</reference>
<dbReference type="GO" id="GO:0016887">
    <property type="term" value="F:ATP hydrolysis activity"/>
    <property type="evidence" value="ECO:0007669"/>
    <property type="project" value="InterPro"/>
</dbReference>
<sequence length="530" mass="60523">MTLTLEHFLDLIDELPKYHEYDYVKGGVYKIRLEEVDHNNKNVAVTKVDTSNSSVKTANITTENLSTFVKKVVENKPLHIESVWNGSGSSRSAWEGLFAHTSEFYTYFSGNKKYLVWVPSHPHTPGKMETLTEKMMEELSLNHPAVFECVSSKYRPYITAIKSKPFLLLAGISGTGKSRIVRELARACWNEDSEEFKSQKPENFEMVQVKPNWHDSSELIGYVSRIDGEKFVVGPFLRFLVKAIQHPDMPYFFCLDEMNLAPVEQYFAEYLSVMESRKKNEQGEIVIDPIVNFEVTTAYKSLIDQLFVNDEAARRDYLTESSGKRLSLPANLIIVGTVNMDETTFSFSRKVLDRAMTIEMNEVDLDAGLTERYEHIGKLGCDELIGTAVEGVDVYAANKEVCDKVLTYLKAVNAVLEGTSFKIAYRTRNEFLLYVVNNLSYRKDEAGNELTEEYVIARALDEVTSMKILSRIEGDDTKVKDSLLDDLIKTIRERLKDLSEEFVEEKSVSLAKLKEMKKKLDSGFTSFWSY</sequence>
<dbReference type="RefSeq" id="WP_118243466.1">
    <property type="nucleotide sequence ID" value="NZ_QRJS01000013.1"/>
</dbReference>
<organism evidence="2 3">
    <name type="scientific">Phocaeicola plebeius</name>
    <dbReference type="NCBI Taxonomy" id="310297"/>
    <lineage>
        <taxon>Bacteria</taxon>
        <taxon>Pseudomonadati</taxon>
        <taxon>Bacteroidota</taxon>
        <taxon>Bacteroidia</taxon>
        <taxon>Bacteroidales</taxon>
        <taxon>Bacteroidaceae</taxon>
        <taxon>Phocaeicola</taxon>
    </lineage>
</organism>
<feature type="domain" description="ATPase dynein-related AAA" evidence="1">
    <location>
        <begin position="167"/>
        <end position="280"/>
    </location>
</feature>
<dbReference type="EMBL" id="QRJS01000013">
    <property type="protein sequence ID" value="RHH45781.1"/>
    <property type="molecule type" value="Genomic_DNA"/>
</dbReference>
<gene>
    <name evidence="2" type="ORF">DW204_07135</name>
</gene>
<evidence type="ECO:0000259" key="1">
    <source>
        <dbReference type="Pfam" id="PF07728"/>
    </source>
</evidence>
<dbReference type="AlphaFoldDB" id="A0A414X0V0"/>
<dbReference type="Proteomes" id="UP000284998">
    <property type="component" value="Unassembled WGS sequence"/>
</dbReference>
<dbReference type="GO" id="GO:0005524">
    <property type="term" value="F:ATP binding"/>
    <property type="evidence" value="ECO:0007669"/>
    <property type="project" value="InterPro"/>
</dbReference>
<dbReference type="Pfam" id="PF07728">
    <property type="entry name" value="AAA_5"/>
    <property type="match status" value="1"/>
</dbReference>
<accession>A0A414X0V0</accession>
<protein>
    <recommendedName>
        <fullName evidence="1">ATPase dynein-related AAA domain-containing protein</fullName>
    </recommendedName>
</protein>
<evidence type="ECO:0000313" key="3">
    <source>
        <dbReference type="Proteomes" id="UP000284998"/>
    </source>
</evidence>
<dbReference type="InterPro" id="IPR027417">
    <property type="entry name" value="P-loop_NTPase"/>
</dbReference>
<evidence type="ECO:0000313" key="2">
    <source>
        <dbReference type="EMBL" id="RHH45781.1"/>
    </source>
</evidence>
<dbReference type="InterPro" id="IPR052934">
    <property type="entry name" value="Methyl-DNA_Rec/Restrict_Enz"/>
</dbReference>
<dbReference type="InterPro" id="IPR011704">
    <property type="entry name" value="ATPase_dyneun-rel_AAA"/>
</dbReference>